<reference evidence="4 5" key="1">
    <citation type="submission" date="2021-12" db="EMBL/GenBank/DDBJ databases">
        <title>Genome sequencing of bacteria with rrn-lacking chromosome and rrn-plasmid.</title>
        <authorList>
            <person name="Anda M."/>
            <person name="Iwasaki W."/>
        </authorList>
    </citation>
    <scope>NUCLEOTIDE SEQUENCE [LARGE SCALE GENOMIC DNA]</scope>
    <source>
        <strain evidence="4 5">DSM 100852</strain>
    </source>
</reference>
<sequence>MRFLSPVFLLSVLSVLIYSCSEKKNRRITIEDGKSVELPLNLEKEELEGTKTLCFEVENIGKDTIYAESTVKGRMWNNATIILNPGEKTKVKLRLLGTPLPDSVDNRQIFKGMKGLPDGWQWHWDRVDPKQIKGLVFSLIPPGNTADLEIGEVELEKGKSEKIKPEDYFPLVDKYGQYKHNNWPGKTFGDVKLASLGNEALRDKEAKKTVRSWNKYGGWADGPKLKATGHFRVEKYQGKWWFVDPSGCLFWSHGIDCVRFGGSVTPVEGREYFFEGLPKEGEPFSEFYEVVSGGRKAYNFSAANLYRKYGEDWKSIYPELVHERLRSWGMNTIGNWSASGIYLSGEKRTPYVVNLRHYWERLGKGKAKFPDIYKPGYREELVKAVRSQKETTSDPFCLGYFIDNELHGWGWLGHTVLASDENSSAKRKLLSTLRSKYINIDSLNVKWKTEYKSWKHVLKEKSLPKSKSYQHDLLSFEKQMVNDYYRTCLEVIRNEAPGKLYLGSRLDFHYYPETSDIRKTVVSIASKYCDVVSFNRYRLNGADFAFHGEIDKPVLIGEFHFGALDRGMLHGGLRSVQNQEQRGKLYAHYVKGAVLNPFIVGTHWFQYQEQVVTGRFDGENYQVGFVDICDKPYLETVKGSRSIGERIYRLRRN</sequence>
<evidence type="ECO:0000313" key="5">
    <source>
        <dbReference type="Proteomes" id="UP001348817"/>
    </source>
</evidence>
<evidence type="ECO:0000256" key="1">
    <source>
        <dbReference type="ARBA" id="ARBA00022801"/>
    </source>
</evidence>
<dbReference type="Pfam" id="PF02449">
    <property type="entry name" value="Glyco_hydro_42"/>
    <property type="match status" value="1"/>
</dbReference>
<protein>
    <recommendedName>
        <fullName evidence="3">Glycoside hydrolase family 42 N-terminal domain-containing protein</fullName>
    </recommendedName>
</protein>
<name>A0AAU9CKZ2_9BACT</name>
<dbReference type="GO" id="GO:0009341">
    <property type="term" value="C:beta-galactosidase complex"/>
    <property type="evidence" value="ECO:0007669"/>
    <property type="project" value="InterPro"/>
</dbReference>
<dbReference type="Gene3D" id="3.20.20.80">
    <property type="entry name" value="Glycosidases"/>
    <property type="match status" value="1"/>
</dbReference>
<keyword evidence="2" id="KW-0326">Glycosidase</keyword>
<dbReference type="SUPFAM" id="SSF51445">
    <property type="entry name" value="(Trans)glycosidases"/>
    <property type="match status" value="1"/>
</dbReference>
<dbReference type="GO" id="GO:0004565">
    <property type="term" value="F:beta-galactosidase activity"/>
    <property type="evidence" value="ECO:0007669"/>
    <property type="project" value="InterPro"/>
</dbReference>
<proteinExistence type="predicted"/>
<evidence type="ECO:0000256" key="2">
    <source>
        <dbReference type="ARBA" id="ARBA00023295"/>
    </source>
</evidence>
<gene>
    <name evidence="4" type="ORF">FUAX_20780</name>
</gene>
<dbReference type="PROSITE" id="PS51257">
    <property type="entry name" value="PROKAR_LIPOPROTEIN"/>
    <property type="match status" value="1"/>
</dbReference>
<accession>A0AAU9CKZ2</accession>
<dbReference type="KEGG" id="fax:FUAX_20780"/>
<dbReference type="Proteomes" id="UP001348817">
    <property type="component" value="Chromosome"/>
</dbReference>
<dbReference type="EMBL" id="AP025314">
    <property type="protein sequence ID" value="BDD09646.1"/>
    <property type="molecule type" value="Genomic_DNA"/>
</dbReference>
<feature type="domain" description="Glycoside hydrolase family 42 N-terminal" evidence="3">
    <location>
        <begin position="360"/>
        <end position="500"/>
    </location>
</feature>
<organism evidence="4 5">
    <name type="scientific">Fulvitalea axinellae</name>
    <dbReference type="NCBI Taxonomy" id="1182444"/>
    <lineage>
        <taxon>Bacteria</taxon>
        <taxon>Pseudomonadati</taxon>
        <taxon>Bacteroidota</taxon>
        <taxon>Cytophagia</taxon>
        <taxon>Cytophagales</taxon>
        <taxon>Persicobacteraceae</taxon>
        <taxon>Fulvitalea</taxon>
    </lineage>
</organism>
<evidence type="ECO:0000313" key="4">
    <source>
        <dbReference type="EMBL" id="BDD09646.1"/>
    </source>
</evidence>
<dbReference type="GO" id="GO:0005975">
    <property type="term" value="P:carbohydrate metabolic process"/>
    <property type="evidence" value="ECO:0007669"/>
    <property type="project" value="InterPro"/>
</dbReference>
<dbReference type="InterPro" id="IPR017853">
    <property type="entry name" value="GH"/>
</dbReference>
<keyword evidence="1" id="KW-0378">Hydrolase</keyword>
<keyword evidence="5" id="KW-1185">Reference proteome</keyword>
<dbReference type="AlphaFoldDB" id="A0AAU9CKZ2"/>
<dbReference type="InterPro" id="IPR013529">
    <property type="entry name" value="Glyco_hydro_42_N"/>
</dbReference>
<evidence type="ECO:0000259" key="3">
    <source>
        <dbReference type="Pfam" id="PF02449"/>
    </source>
</evidence>
<dbReference type="RefSeq" id="WP_338391244.1">
    <property type="nucleotide sequence ID" value="NZ_AP025314.1"/>
</dbReference>